<comment type="similarity">
    <text evidence="3">Belongs to the flavodoxin family.</text>
</comment>
<evidence type="ECO:0000256" key="6">
    <source>
        <dbReference type="ARBA" id="ARBA00022643"/>
    </source>
</evidence>
<keyword evidence="7" id="KW-0249">Electron transport</keyword>
<dbReference type="STRING" id="1423820.FC64_GL000316"/>
<keyword evidence="4" id="KW-0813">Transport</keyword>
<dbReference type="Gene3D" id="3.40.50.360">
    <property type="match status" value="1"/>
</dbReference>
<dbReference type="PANTHER" id="PTHR42809:SF1">
    <property type="entry name" value="FLAVODOXIN 1"/>
    <property type="match status" value="1"/>
</dbReference>
<dbReference type="Proteomes" id="UP000051291">
    <property type="component" value="Unassembled WGS sequence"/>
</dbReference>
<keyword evidence="10" id="KW-1185">Reference proteome</keyword>
<evidence type="ECO:0000256" key="3">
    <source>
        <dbReference type="ARBA" id="ARBA00005267"/>
    </source>
</evidence>
<comment type="function">
    <text evidence="2">Low-potential electron donor to a number of redox enzymes.</text>
</comment>
<protein>
    <submittedName>
        <fullName evidence="9">Flavodoxin</fullName>
    </submittedName>
</protein>
<comment type="caution">
    <text evidence="9">The sequence shown here is derived from an EMBL/GenBank/DDBJ whole genome shotgun (WGS) entry which is preliminary data.</text>
</comment>
<dbReference type="InterPro" id="IPR050619">
    <property type="entry name" value="Flavodoxin"/>
</dbReference>
<dbReference type="PATRIC" id="fig|1423820.4.peg.316"/>
<evidence type="ECO:0000313" key="9">
    <source>
        <dbReference type="EMBL" id="KRM52620.1"/>
    </source>
</evidence>
<dbReference type="InterPro" id="IPR008254">
    <property type="entry name" value="Flavodoxin/NO_synth"/>
</dbReference>
<evidence type="ECO:0000256" key="4">
    <source>
        <dbReference type="ARBA" id="ARBA00022448"/>
    </source>
</evidence>
<organism evidence="9 10">
    <name type="scientific">Ligilactobacillus araffinosus DSM 20653</name>
    <dbReference type="NCBI Taxonomy" id="1423820"/>
    <lineage>
        <taxon>Bacteria</taxon>
        <taxon>Bacillati</taxon>
        <taxon>Bacillota</taxon>
        <taxon>Bacilli</taxon>
        <taxon>Lactobacillales</taxon>
        <taxon>Lactobacillaceae</taxon>
        <taxon>Ligilactobacillus</taxon>
    </lineage>
</organism>
<dbReference type="PROSITE" id="PS50902">
    <property type="entry name" value="FLAVODOXIN_LIKE"/>
    <property type="match status" value="1"/>
</dbReference>
<dbReference type="SUPFAM" id="SSF52218">
    <property type="entry name" value="Flavoproteins"/>
    <property type="match status" value="1"/>
</dbReference>
<evidence type="ECO:0000256" key="7">
    <source>
        <dbReference type="ARBA" id="ARBA00022982"/>
    </source>
</evidence>
<comment type="cofactor">
    <cofactor evidence="1">
        <name>FMN</name>
        <dbReference type="ChEBI" id="CHEBI:58210"/>
    </cofactor>
</comment>
<evidence type="ECO:0000256" key="2">
    <source>
        <dbReference type="ARBA" id="ARBA00003297"/>
    </source>
</evidence>
<dbReference type="GO" id="GO:0010181">
    <property type="term" value="F:FMN binding"/>
    <property type="evidence" value="ECO:0007669"/>
    <property type="project" value="InterPro"/>
</dbReference>
<evidence type="ECO:0000256" key="1">
    <source>
        <dbReference type="ARBA" id="ARBA00001917"/>
    </source>
</evidence>
<dbReference type="EMBL" id="AYYZ01000016">
    <property type="protein sequence ID" value="KRM52620.1"/>
    <property type="molecule type" value="Genomic_DNA"/>
</dbReference>
<keyword evidence="5" id="KW-0285">Flavoprotein</keyword>
<dbReference type="AlphaFoldDB" id="A0A0R1ZPW3"/>
<feature type="domain" description="Flavodoxin-like" evidence="8">
    <location>
        <begin position="13"/>
        <end position="154"/>
    </location>
</feature>
<dbReference type="NCBIfam" id="NF005587">
    <property type="entry name" value="PRK07308.1"/>
    <property type="match status" value="1"/>
</dbReference>
<dbReference type="GO" id="GO:0016651">
    <property type="term" value="F:oxidoreductase activity, acting on NAD(P)H"/>
    <property type="evidence" value="ECO:0007669"/>
    <property type="project" value="UniProtKB-ARBA"/>
</dbReference>
<proteinExistence type="inferred from homology"/>
<evidence type="ECO:0000256" key="5">
    <source>
        <dbReference type="ARBA" id="ARBA00022630"/>
    </source>
</evidence>
<evidence type="ECO:0000313" key="10">
    <source>
        <dbReference type="Proteomes" id="UP000051291"/>
    </source>
</evidence>
<gene>
    <name evidence="9" type="ORF">FC64_GL000316</name>
</gene>
<evidence type="ECO:0000259" key="8">
    <source>
        <dbReference type="PROSITE" id="PS50902"/>
    </source>
</evidence>
<name>A0A0R1ZPW3_9LACO</name>
<dbReference type="PANTHER" id="PTHR42809">
    <property type="entry name" value="FLAVODOXIN 2"/>
    <property type="match status" value="1"/>
</dbReference>
<dbReference type="InterPro" id="IPR029039">
    <property type="entry name" value="Flavoprotein-like_sf"/>
</dbReference>
<sequence>MGLRKGGIPLAKAEIVFATITGNNEDIADIIAENLEDQGLDVQVDEISQADVSDFEDADLCIVCPYTYDEGNLPDEGMDFFDDLQETDLSGKVYGVAGSGDTFYGEYYCTAVDEFSRVLKEAGAIQGAPDVKINLSPDTDEDLDTLDQFTDQLVAKLEE</sequence>
<keyword evidence="6" id="KW-0288">FMN</keyword>
<accession>A0A0R1ZPW3</accession>
<reference evidence="9 10" key="1">
    <citation type="journal article" date="2015" name="Genome Announc.">
        <title>Expanding the biotechnology potential of lactobacilli through comparative genomics of 213 strains and associated genera.</title>
        <authorList>
            <person name="Sun Z."/>
            <person name="Harris H.M."/>
            <person name="McCann A."/>
            <person name="Guo C."/>
            <person name="Argimon S."/>
            <person name="Zhang W."/>
            <person name="Yang X."/>
            <person name="Jeffery I.B."/>
            <person name="Cooney J.C."/>
            <person name="Kagawa T.F."/>
            <person name="Liu W."/>
            <person name="Song Y."/>
            <person name="Salvetti E."/>
            <person name="Wrobel A."/>
            <person name="Rasinkangas P."/>
            <person name="Parkhill J."/>
            <person name="Rea M.C."/>
            <person name="O'Sullivan O."/>
            <person name="Ritari J."/>
            <person name="Douillard F.P."/>
            <person name="Paul Ross R."/>
            <person name="Yang R."/>
            <person name="Briner A.E."/>
            <person name="Felis G.E."/>
            <person name="de Vos W.M."/>
            <person name="Barrangou R."/>
            <person name="Klaenhammer T.R."/>
            <person name="Caufield P.W."/>
            <person name="Cui Y."/>
            <person name="Zhang H."/>
            <person name="O'Toole P.W."/>
        </authorList>
    </citation>
    <scope>NUCLEOTIDE SEQUENCE [LARGE SCALE GENOMIC DNA]</scope>
    <source>
        <strain evidence="9 10">DSM 20653</strain>
    </source>
</reference>
<dbReference type="Pfam" id="PF00258">
    <property type="entry name" value="Flavodoxin_1"/>
    <property type="match status" value="1"/>
</dbReference>